<reference evidence="1" key="1">
    <citation type="submission" date="2020-06" db="EMBL/GenBank/DDBJ databases">
        <title>Lateral gene transfer of anion-conducting channel rhodopsins between green algae and giant viruses.</title>
        <authorList>
            <person name="Rozenberg A."/>
            <person name="Oppermann J."/>
            <person name="Wietek J."/>
            <person name="Fernandez Lahore R.G."/>
            <person name="Sandaa R.-A."/>
            <person name="Bratbak G."/>
            <person name="Hegemann P."/>
            <person name="Beja O."/>
        </authorList>
    </citation>
    <scope>NUCLEOTIDE SEQUENCE</scope>
    <source>
        <strain evidence="1">01B</strain>
    </source>
</reference>
<accession>A0A7M3UNP6</accession>
<sequence length="152" mass="17122">MDPNKCNNCKLEGVLCYDSKHYVVACKNCGLVNDETTFSTGIKFDGENTTVNTYTPSIQTICTKMNTILAECLPLFGIHHNVAKTIKKKMTKILKSNKELGRFKNVESVVFILLIHAVRELKIPLNKSKINAQIQLYVSMNAILKDMKNVKL</sequence>
<organismHost>
    <name type="scientific">Pyramimonas plurioculata</name>
    <dbReference type="NCBI Taxonomy" id="36893"/>
</organismHost>
<protein>
    <submittedName>
        <fullName evidence="1">Uncharacterized protein</fullName>
    </submittedName>
</protein>
<dbReference type="EMBL" id="MT663535">
    <property type="protein sequence ID" value="QOI90321.1"/>
    <property type="molecule type" value="Genomic_DNA"/>
</dbReference>
<evidence type="ECO:0000313" key="1">
    <source>
        <dbReference type="EMBL" id="QOI90321.1"/>
    </source>
</evidence>
<organism evidence="1">
    <name type="scientific">Pyramimonas orientalis virus</name>
    <name type="common">PoV01</name>
    <dbReference type="NCBI Taxonomy" id="455367"/>
    <lineage>
        <taxon>Viruses</taxon>
        <taxon>Varidnaviria</taxon>
        <taxon>Bamfordvirae</taxon>
        <taxon>Nucleocytoviricota</taxon>
        <taxon>Megaviricetes</taxon>
        <taxon>Imitervirales</taxon>
        <taxon>Allomimiviridae</taxon>
        <taxon>Heliosvirus</taxon>
        <taxon>Heliosvirus raunefjordenense</taxon>
    </lineage>
</organism>
<name>A0A7M3UNP6_POV01</name>
<proteinExistence type="predicted"/>
<dbReference type="SUPFAM" id="SSF57783">
    <property type="entry name" value="Zinc beta-ribbon"/>
    <property type="match status" value="1"/>
</dbReference>
<gene>
    <name evidence="1" type="ORF">HWQ62_00184</name>
</gene>